<dbReference type="EMBL" id="AP027452">
    <property type="protein sequence ID" value="BDY32814.1"/>
    <property type="molecule type" value="Genomic_DNA"/>
</dbReference>
<evidence type="ECO:0000256" key="1">
    <source>
        <dbReference type="SAM" id="MobiDB-lite"/>
    </source>
</evidence>
<feature type="signal peptide" evidence="2">
    <location>
        <begin position="1"/>
        <end position="21"/>
    </location>
</feature>
<dbReference type="AlphaFoldDB" id="A0AAI8XPJ9"/>
<gene>
    <name evidence="3" type="ORF">hbim_06784</name>
</gene>
<evidence type="ECO:0000256" key="2">
    <source>
        <dbReference type="SAM" id="SignalP"/>
    </source>
</evidence>
<sequence length="161" mass="16096">MMHHSKTFLFAAMAISLAASGCSSTTDTASATTTTAAPASSSTAPASPDALVTLLPAPADTQQTNGPDTIPDGGIHMHYQVNGSPNDVMAAYKSALEGKGWAVTTIVTSGGGSGGGGATYTGTHGSAYGVFDGGGYQDTTYIDVCTWAAKPANPNCTRGDR</sequence>
<evidence type="ECO:0000313" key="4">
    <source>
        <dbReference type="Proteomes" id="UP001241092"/>
    </source>
</evidence>
<protein>
    <recommendedName>
        <fullName evidence="5">Lipoprotein</fullName>
    </recommendedName>
</protein>
<evidence type="ECO:0008006" key="5">
    <source>
        <dbReference type="Google" id="ProtNLM"/>
    </source>
</evidence>
<feature type="region of interest" description="Disordered" evidence="1">
    <location>
        <begin position="27"/>
        <end position="48"/>
    </location>
</feature>
<proteinExistence type="predicted"/>
<feature type="chain" id="PRO_5042564782" description="Lipoprotein" evidence="2">
    <location>
        <begin position="22"/>
        <end position="161"/>
    </location>
</feature>
<evidence type="ECO:0000313" key="3">
    <source>
        <dbReference type="EMBL" id="BDY32814.1"/>
    </source>
</evidence>
<dbReference type="Proteomes" id="UP001241092">
    <property type="component" value="Chromosome"/>
</dbReference>
<name>A0AAI8XPJ9_MYCME</name>
<organism evidence="3 4">
    <name type="scientific">Mycolicibacterium mageritense</name>
    <name type="common">Mycobacterium mageritense</name>
    <dbReference type="NCBI Taxonomy" id="53462"/>
    <lineage>
        <taxon>Bacteria</taxon>
        <taxon>Bacillati</taxon>
        <taxon>Actinomycetota</taxon>
        <taxon>Actinomycetes</taxon>
        <taxon>Mycobacteriales</taxon>
        <taxon>Mycobacteriaceae</taxon>
        <taxon>Mycolicibacterium</taxon>
    </lineage>
</organism>
<dbReference type="RefSeq" id="WP_286212521.1">
    <property type="nucleotide sequence ID" value="NZ_AP027452.1"/>
</dbReference>
<accession>A0AAI8XPJ9</accession>
<reference evidence="3" key="1">
    <citation type="submission" date="2023-03" db="EMBL/GenBank/DDBJ databases">
        <title>Draft genome sequence of a Mycolicibacterium mageritense strain H4_3_1 isolated from a hybrid biological-inorganic system reactor.</title>
        <authorList>
            <person name="Feng X."/>
            <person name="Kazama D."/>
            <person name="Sato K."/>
            <person name="Kobayashi H."/>
        </authorList>
    </citation>
    <scope>NUCLEOTIDE SEQUENCE</scope>
    <source>
        <strain evidence="3">H4_3_1</strain>
    </source>
</reference>
<dbReference type="PROSITE" id="PS51257">
    <property type="entry name" value="PROKAR_LIPOPROTEIN"/>
    <property type="match status" value="1"/>
</dbReference>
<keyword evidence="2" id="KW-0732">Signal</keyword>